<organism evidence="1 2">
    <name type="scientific">Virgisporangium ochraceum</name>
    <dbReference type="NCBI Taxonomy" id="65505"/>
    <lineage>
        <taxon>Bacteria</taxon>
        <taxon>Bacillati</taxon>
        <taxon>Actinomycetota</taxon>
        <taxon>Actinomycetes</taxon>
        <taxon>Micromonosporales</taxon>
        <taxon>Micromonosporaceae</taxon>
        <taxon>Virgisporangium</taxon>
    </lineage>
</organism>
<dbReference type="Proteomes" id="UP000635606">
    <property type="component" value="Unassembled WGS sequence"/>
</dbReference>
<dbReference type="RefSeq" id="WP_203927993.1">
    <property type="nucleotide sequence ID" value="NZ_BOPH01000035.1"/>
</dbReference>
<dbReference type="AlphaFoldDB" id="A0A8J3ZPK6"/>
<keyword evidence="2" id="KW-1185">Reference proteome</keyword>
<name>A0A8J3ZPK6_9ACTN</name>
<proteinExistence type="predicted"/>
<evidence type="ECO:0000313" key="1">
    <source>
        <dbReference type="EMBL" id="GIJ68044.1"/>
    </source>
</evidence>
<comment type="caution">
    <text evidence="1">The sequence shown here is derived from an EMBL/GenBank/DDBJ whole genome shotgun (WGS) entry which is preliminary data.</text>
</comment>
<evidence type="ECO:0000313" key="2">
    <source>
        <dbReference type="Proteomes" id="UP000635606"/>
    </source>
</evidence>
<sequence>MDVGELAGAVLPYVGAAATAYGTAVVQRVTDQVSDVTSDATVDAGRRILRRLFGSSHGEQIQDATASSAPIRTMRPGLTCSGRGFARRWPRILSSSPTSLN</sequence>
<gene>
    <name evidence="1" type="ORF">Voc01_029610</name>
</gene>
<dbReference type="EMBL" id="BOPH01000035">
    <property type="protein sequence ID" value="GIJ68044.1"/>
    <property type="molecule type" value="Genomic_DNA"/>
</dbReference>
<accession>A0A8J3ZPK6</accession>
<reference evidence="1" key="1">
    <citation type="submission" date="2021-01" db="EMBL/GenBank/DDBJ databases">
        <title>Whole genome shotgun sequence of Virgisporangium ochraceum NBRC 16418.</title>
        <authorList>
            <person name="Komaki H."/>
            <person name="Tamura T."/>
        </authorList>
    </citation>
    <scope>NUCLEOTIDE SEQUENCE</scope>
    <source>
        <strain evidence="1">NBRC 16418</strain>
    </source>
</reference>
<protein>
    <submittedName>
        <fullName evidence="1">Uncharacterized protein</fullName>
    </submittedName>
</protein>